<protein>
    <submittedName>
        <fullName evidence="2">Transposase</fullName>
    </submittedName>
</protein>
<evidence type="ECO:0000313" key="3">
    <source>
        <dbReference type="Proteomes" id="UP001232493"/>
    </source>
</evidence>
<accession>A0ABY8PMM7</accession>
<sequence>MLLLLITGVYSKNIFVFLKSHGFDELFFVSPSDVHNTRKILNWPKTDKLDAKVIQKTAIKFPENLTPFVPKDSFFESLREITRSRYHINILSDYSAEDIVNSLLMIYSI</sequence>
<dbReference type="Proteomes" id="UP001232493">
    <property type="component" value="Chromosome"/>
</dbReference>
<dbReference type="Pfam" id="PF01548">
    <property type="entry name" value="DEDD_Tnp_IS110"/>
    <property type="match status" value="1"/>
</dbReference>
<keyword evidence="3" id="KW-1185">Reference proteome</keyword>
<dbReference type="RefSeq" id="WP_280997091.1">
    <property type="nucleotide sequence ID" value="NZ_CP069362.1"/>
</dbReference>
<feature type="domain" description="Transposase IS110-like N-terminal" evidence="1">
    <location>
        <begin position="6"/>
        <end position="87"/>
    </location>
</feature>
<reference evidence="2 3" key="1">
    <citation type="submission" date="2021-02" db="EMBL/GenBank/DDBJ databases">
        <title>Characterization of Marinitoga sp. nov. str. BP5-C20A.</title>
        <authorList>
            <person name="Erauso G."/>
            <person name="Postec A."/>
        </authorList>
    </citation>
    <scope>NUCLEOTIDE SEQUENCE [LARGE SCALE GENOMIC DNA]</scope>
    <source>
        <strain evidence="2 3">BP5-C20A</strain>
    </source>
</reference>
<evidence type="ECO:0000259" key="1">
    <source>
        <dbReference type="Pfam" id="PF01548"/>
    </source>
</evidence>
<dbReference type="EMBL" id="CP069362">
    <property type="protein sequence ID" value="WGS63883.1"/>
    <property type="molecule type" value="Genomic_DNA"/>
</dbReference>
<proteinExistence type="predicted"/>
<name>A0ABY8PMM7_9BACT</name>
<dbReference type="InterPro" id="IPR002525">
    <property type="entry name" value="Transp_IS110-like_N"/>
</dbReference>
<gene>
    <name evidence="2" type="ORF">JRV97_05745</name>
</gene>
<evidence type="ECO:0000313" key="2">
    <source>
        <dbReference type="EMBL" id="WGS63883.1"/>
    </source>
</evidence>
<organism evidence="2 3">
    <name type="scientific">Marinitoga aeolica</name>
    <dbReference type="NCBI Taxonomy" id="2809031"/>
    <lineage>
        <taxon>Bacteria</taxon>
        <taxon>Thermotogati</taxon>
        <taxon>Thermotogota</taxon>
        <taxon>Thermotogae</taxon>
        <taxon>Petrotogales</taxon>
        <taxon>Petrotogaceae</taxon>
        <taxon>Marinitoga</taxon>
    </lineage>
</organism>